<protein>
    <submittedName>
        <fullName evidence="2">Uncharacterized protein</fullName>
    </submittedName>
</protein>
<feature type="compositionally biased region" description="Low complexity" evidence="1">
    <location>
        <begin position="96"/>
        <end position="105"/>
    </location>
</feature>
<proteinExistence type="predicted"/>
<keyword evidence="3" id="KW-1185">Reference proteome</keyword>
<gene>
    <name evidence="2" type="ORF">C4F49_17300</name>
</gene>
<dbReference type="EMBL" id="PRDK01000010">
    <property type="protein sequence ID" value="MBE8715431.1"/>
    <property type="molecule type" value="Genomic_DNA"/>
</dbReference>
<evidence type="ECO:0000313" key="2">
    <source>
        <dbReference type="EMBL" id="MBE8715431.1"/>
    </source>
</evidence>
<feature type="compositionally biased region" description="Polar residues" evidence="1">
    <location>
        <begin position="217"/>
        <end position="234"/>
    </location>
</feature>
<evidence type="ECO:0000313" key="3">
    <source>
        <dbReference type="Proteomes" id="UP000616201"/>
    </source>
</evidence>
<name>A0A928V1V0_9SPHI</name>
<dbReference type="RefSeq" id="WP_196935023.1">
    <property type="nucleotide sequence ID" value="NZ_MU158698.1"/>
</dbReference>
<feature type="compositionally biased region" description="Acidic residues" evidence="1">
    <location>
        <begin position="112"/>
        <end position="188"/>
    </location>
</feature>
<dbReference type="AlphaFoldDB" id="A0A928V1V0"/>
<comment type="caution">
    <text evidence="2">The sequence shown here is derived from an EMBL/GenBank/DDBJ whole genome shotgun (WGS) entry which is preliminary data.</text>
</comment>
<accession>A0A928V1V0</accession>
<reference evidence="2" key="1">
    <citation type="submission" date="2018-02" db="EMBL/GenBank/DDBJ databases">
        <authorList>
            <person name="Vasarhelyi B.M."/>
            <person name="Deshmukh S."/>
            <person name="Balint B."/>
            <person name="Kukolya J."/>
        </authorList>
    </citation>
    <scope>NUCLEOTIDE SEQUENCE</scope>
    <source>
        <strain evidence="2">KB22</strain>
    </source>
</reference>
<sequence>MTKSNQDILSKIGELLVEINENYQALIDHSSERLSENLFILQAQSKYLTAKLELFEKLNAQQTASSSVSNDTVFTPASQIEEKHQDEQETEEEITEISFKKSVYSSDKKESEVEEEKPEVENSEEVEEQVLEEIEESPVDTSDEEEFETEEEIEAEVAEEEEEIAESEEEDLETESQAEPEPEEVEEEPVAKAVETPAQPSSSVQNQPVSEEKPQSAPANSGTFVESRPSQEIPSYSEPVVKEVIIEQKEIVVEAVQPPVEPAKPSRPLTLNELIQQQKQAGVTNTQKFATSSSTSSEKVTDLKSAISLNDKLLFIKDLFNGYSLAYSEAIELLNRFDNFSEADAFLQTNYAMKNGWSQKSQTVEKLYIVLRKRFL</sequence>
<dbReference type="Proteomes" id="UP000616201">
    <property type="component" value="Unassembled WGS sequence"/>
</dbReference>
<feature type="compositionally biased region" description="Low complexity" evidence="1">
    <location>
        <begin position="191"/>
        <end position="209"/>
    </location>
</feature>
<evidence type="ECO:0000256" key="1">
    <source>
        <dbReference type="SAM" id="MobiDB-lite"/>
    </source>
</evidence>
<organism evidence="2 3">
    <name type="scientific">Sphingobacterium hungaricum</name>
    <dbReference type="NCBI Taxonomy" id="2082723"/>
    <lineage>
        <taxon>Bacteria</taxon>
        <taxon>Pseudomonadati</taxon>
        <taxon>Bacteroidota</taxon>
        <taxon>Sphingobacteriia</taxon>
        <taxon>Sphingobacteriales</taxon>
        <taxon>Sphingobacteriaceae</taxon>
        <taxon>Sphingobacterium</taxon>
    </lineage>
</organism>
<feature type="region of interest" description="Disordered" evidence="1">
    <location>
        <begin position="79"/>
        <end position="235"/>
    </location>
</feature>